<comment type="caution">
    <text evidence="1">The sequence shown here is derived from an EMBL/GenBank/DDBJ whole genome shotgun (WGS) entry which is preliminary data.</text>
</comment>
<organism evidence="1 2">
    <name type="scientific">Racocetra persica</name>
    <dbReference type="NCBI Taxonomy" id="160502"/>
    <lineage>
        <taxon>Eukaryota</taxon>
        <taxon>Fungi</taxon>
        <taxon>Fungi incertae sedis</taxon>
        <taxon>Mucoromycota</taxon>
        <taxon>Glomeromycotina</taxon>
        <taxon>Glomeromycetes</taxon>
        <taxon>Diversisporales</taxon>
        <taxon>Gigasporaceae</taxon>
        <taxon>Racocetra</taxon>
    </lineage>
</organism>
<sequence length="596" mass="67801">FQRVRSKSDLRSQQTNRRADSTKGVVSPLKSLTVYLTSTYHNINPNFRYELSYNPRRVLTKPSKGVKNDGFDNEDSDYILYVNDVLGSEEGQKYLILDVLGQGTFGQVVKCQNLKTKDIVAVKVVKNKPAYFNQSMMEVTILELLNQTWDSQDQHHILRLLDTFIHRRHLCLVFELLSVNLYELIKQNQFRGLSTNLVRVFTSQLLDALTVLNEARIIHCDLKPENVLLKNSEYNQVSRIVEMLGVPPPYMIEVGKTAHEYFERYTNEHGQKKYRLKTMEQYMRDNNCVEQPSKRYFSATTLPEIIKSYPIMRKGVTQKDIDKEMQNRLAFIDFVQGLLNLNPIERWSPQQAKLHPFITGEKFTGKFTPPMQLKSSNKSSNTSTQSVPSSTSSQPSSHLAPLPSHSQYKTPNSSPKIPHKNPVVIHEMPSVTITSHNVNATGQRPQIQQTSNKMATLAPKQSLSTLRPRASTIGNIQVPPQIQIAAALVSPGNVGASPGEHKRLPKEKDQRRLPPPYPHLQLLPEHEHETAQFSVVVDGEDRRATGATPGTYYQNLAPPLNYEQYHHHSQTHRYNSNYRISPSTSPSYPPSFHAGK</sequence>
<name>A0ACA9QQS4_9GLOM</name>
<evidence type="ECO:0000313" key="1">
    <source>
        <dbReference type="EMBL" id="CAG8762364.1"/>
    </source>
</evidence>
<protein>
    <submittedName>
        <fullName evidence="1">29359_t:CDS:1</fullName>
    </submittedName>
</protein>
<proteinExistence type="predicted"/>
<feature type="non-terminal residue" evidence="1">
    <location>
        <position position="596"/>
    </location>
</feature>
<dbReference type="EMBL" id="CAJVQC010036879">
    <property type="protein sequence ID" value="CAG8762364.1"/>
    <property type="molecule type" value="Genomic_DNA"/>
</dbReference>
<reference evidence="1" key="1">
    <citation type="submission" date="2021-06" db="EMBL/GenBank/DDBJ databases">
        <authorList>
            <person name="Kallberg Y."/>
            <person name="Tangrot J."/>
            <person name="Rosling A."/>
        </authorList>
    </citation>
    <scope>NUCLEOTIDE SEQUENCE</scope>
    <source>
        <strain evidence="1">MA461A</strain>
    </source>
</reference>
<gene>
    <name evidence="1" type="ORF">RPERSI_LOCUS15379</name>
</gene>
<evidence type="ECO:0000313" key="2">
    <source>
        <dbReference type="Proteomes" id="UP000789920"/>
    </source>
</evidence>
<keyword evidence="2" id="KW-1185">Reference proteome</keyword>
<accession>A0ACA9QQS4</accession>
<dbReference type="Proteomes" id="UP000789920">
    <property type="component" value="Unassembled WGS sequence"/>
</dbReference>
<feature type="non-terminal residue" evidence="1">
    <location>
        <position position="1"/>
    </location>
</feature>